<evidence type="ECO:0000313" key="6">
    <source>
        <dbReference type="Proteomes" id="UP001589532"/>
    </source>
</evidence>
<dbReference type="PANTHER" id="PTHR43132:SF8">
    <property type="entry name" value="HTH-TYPE TRANSCRIPTIONAL REGULATOR KMTR"/>
    <property type="match status" value="1"/>
</dbReference>
<dbReference type="Pfam" id="PF12802">
    <property type="entry name" value="MarR_2"/>
    <property type="match status" value="1"/>
</dbReference>
<dbReference type="InterPro" id="IPR011991">
    <property type="entry name" value="ArsR-like_HTH"/>
</dbReference>
<organism evidence="5 6">
    <name type="scientific">Nonomuraea helvata</name>
    <dbReference type="NCBI Taxonomy" id="37484"/>
    <lineage>
        <taxon>Bacteria</taxon>
        <taxon>Bacillati</taxon>
        <taxon>Actinomycetota</taxon>
        <taxon>Actinomycetes</taxon>
        <taxon>Streptosporangiales</taxon>
        <taxon>Streptosporangiaceae</taxon>
        <taxon>Nonomuraea</taxon>
    </lineage>
</organism>
<gene>
    <name evidence="5" type="ORF">ACFFSA_19995</name>
</gene>
<evidence type="ECO:0000259" key="4">
    <source>
        <dbReference type="SMART" id="SM00418"/>
    </source>
</evidence>
<name>A0ABV5S464_9ACTN</name>
<keyword evidence="6" id="KW-1185">Reference proteome</keyword>
<evidence type="ECO:0000256" key="3">
    <source>
        <dbReference type="ARBA" id="ARBA00023163"/>
    </source>
</evidence>
<dbReference type="PANTHER" id="PTHR43132">
    <property type="entry name" value="ARSENICAL RESISTANCE OPERON REPRESSOR ARSR-RELATED"/>
    <property type="match status" value="1"/>
</dbReference>
<reference evidence="5 6" key="1">
    <citation type="submission" date="2024-09" db="EMBL/GenBank/DDBJ databases">
        <authorList>
            <person name="Sun Q."/>
            <person name="Mori K."/>
        </authorList>
    </citation>
    <scope>NUCLEOTIDE SEQUENCE [LARGE SCALE GENOMIC DNA]</scope>
    <source>
        <strain evidence="5 6">JCM 3143</strain>
    </source>
</reference>
<dbReference type="InterPro" id="IPR036390">
    <property type="entry name" value="WH_DNA-bd_sf"/>
</dbReference>
<dbReference type="InterPro" id="IPR000835">
    <property type="entry name" value="HTH_MarR-typ"/>
</dbReference>
<feature type="domain" description="HTH arsR-type" evidence="4">
    <location>
        <begin position="253"/>
        <end position="326"/>
    </location>
</feature>
<keyword evidence="1" id="KW-0805">Transcription regulation</keyword>
<protein>
    <submittedName>
        <fullName evidence="5">ArsR/SmtB family transcription factor</fullName>
    </submittedName>
</protein>
<dbReference type="Proteomes" id="UP001589532">
    <property type="component" value="Unassembled WGS sequence"/>
</dbReference>
<dbReference type="InterPro" id="IPR051011">
    <property type="entry name" value="Metal_resp_trans_reg"/>
</dbReference>
<evidence type="ECO:0000256" key="1">
    <source>
        <dbReference type="ARBA" id="ARBA00023015"/>
    </source>
</evidence>
<comment type="caution">
    <text evidence="5">The sequence shown here is derived from an EMBL/GenBank/DDBJ whole genome shotgun (WGS) entry which is preliminary data.</text>
</comment>
<evidence type="ECO:0000313" key="5">
    <source>
        <dbReference type="EMBL" id="MFB9625376.1"/>
    </source>
</evidence>
<dbReference type="SUPFAM" id="SSF46785">
    <property type="entry name" value="Winged helix' DNA-binding domain"/>
    <property type="match status" value="1"/>
</dbReference>
<dbReference type="CDD" id="cd00090">
    <property type="entry name" value="HTH_ARSR"/>
    <property type="match status" value="1"/>
</dbReference>
<keyword evidence="2" id="KW-0238">DNA-binding</keyword>
<keyword evidence="3" id="KW-0804">Transcription</keyword>
<dbReference type="Gene3D" id="1.10.10.10">
    <property type="entry name" value="Winged helix-like DNA-binding domain superfamily/Winged helix DNA-binding domain"/>
    <property type="match status" value="1"/>
</dbReference>
<proteinExistence type="predicted"/>
<accession>A0ABV5S464</accession>
<sequence>MVYRIHFTSQDLARTRVAEAPMPLAELQLAIRMLQDREAAWLDGWRRRVLPRLPQHAHMVLSLVPAVGWAPTFLGPGKAGTLQELIEHVRATPSDVVNSELAMLAERQAVPAWARSLGDDERLRGHLYNVLEQLYDQLLSPYWQRLTDWFVADRAVRMQHLLTGGVERLLTLANPRWMRWKPPVLEVRMANGFDHDLHLQGQGIVLVPSAFASRSIVEDDENEPQVSYPLPDHQSLNRLTALVPEQEVLGSMGALAALLGNTRAAVLVAIAERPGCTTTELAAFSGTTPPGASQHATVLRQAGLIHTTRYRNTALHTATALGMALLNRSDGTADPRTLQT</sequence>
<dbReference type="InterPro" id="IPR036388">
    <property type="entry name" value="WH-like_DNA-bd_sf"/>
</dbReference>
<dbReference type="SMART" id="SM00418">
    <property type="entry name" value="HTH_ARSR"/>
    <property type="match status" value="1"/>
</dbReference>
<evidence type="ECO:0000256" key="2">
    <source>
        <dbReference type="ARBA" id="ARBA00023125"/>
    </source>
</evidence>
<dbReference type="InterPro" id="IPR001845">
    <property type="entry name" value="HTH_ArsR_DNA-bd_dom"/>
</dbReference>
<dbReference type="EMBL" id="JBHMBW010000016">
    <property type="protein sequence ID" value="MFB9625376.1"/>
    <property type="molecule type" value="Genomic_DNA"/>
</dbReference>
<dbReference type="RefSeq" id="WP_344987808.1">
    <property type="nucleotide sequence ID" value="NZ_BAAAXV010000002.1"/>
</dbReference>